<keyword evidence="3" id="KW-1185">Reference proteome</keyword>
<reference evidence="2" key="1">
    <citation type="submission" date="2022-01" db="EMBL/GenBank/DDBJ databases">
        <authorList>
            <person name="King R."/>
        </authorList>
    </citation>
    <scope>NUCLEOTIDE SEQUENCE</scope>
</reference>
<accession>A0A9P0CZD9</accession>
<gene>
    <name evidence="2" type="ORF">PSYICH_LOCUS8163</name>
</gene>
<dbReference type="OrthoDB" id="272985at2759"/>
<dbReference type="InterPro" id="IPR049163">
    <property type="entry name" value="Pif1-like_2B_dom"/>
</dbReference>
<dbReference type="PANTHER" id="PTHR10492:SF57">
    <property type="entry name" value="ATP-DEPENDENT DNA HELICASE"/>
    <property type="match status" value="1"/>
</dbReference>
<dbReference type="Proteomes" id="UP001153636">
    <property type="component" value="Chromosome 21"/>
</dbReference>
<dbReference type="PANTHER" id="PTHR10492">
    <property type="match status" value="1"/>
</dbReference>
<name>A0A9P0CZD9_9CUCU</name>
<dbReference type="Pfam" id="PF21530">
    <property type="entry name" value="Pif1_2B_dom"/>
    <property type="match status" value="1"/>
</dbReference>
<dbReference type="InterPro" id="IPR027417">
    <property type="entry name" value="P-loop_NTPase"/>
</dbReference>
<protein>
    <recommendedName>
        <fullName evidence="1">DNA helicase Pif1-like 2B domain-containing protein</fullName>
    </recommendedName>
</protein>
<feature type="domain" description="DNA helicase Pif1-like 2B" evidence="1">
    <location>
        <begin position="65"/>
        <end position="104"/>
    </location>
</feature>
<evidence type="ECO:0000313" key="3">
    <source>
        <dbReference type="Proteomes" id="UP001153636"/>
    </source>
</evidence>
<evidence type="ECO:0000313" key="2">
    <source>
        <dbReference type="EMBL" id="CAH1107477.1"/>
    </source>
</evidence>
<dbReference type="EMBL" id="OV651833">
    <property type="protein sequence ID" value="CAH1107477.1"/>
    <property type="molecule type" value="Genomic_DNA"/>
</dbReference>
<sequence>MYVFPNLEVNINNAEWLYERAVLSPKNEWVNKINKKILDMIVGDSKVYSSIDTVIANNDSTYPVEFLNYLELTGVPSHKLELKVGVTVLLMRNFDAPRLCNGTRQ</sequence>
<proteinExistence type="predicted"/>
<dbReference type="AlphaFoldDB" id="A0A9P0CZD9"/>
<organism evidence="2 3">
    <name type="scientific">Psylliodes chrysocephalus</name>
    <dbReference type="NCBI Taxonomy" id="3402493"/>
    <lineage>
        <taxon>Eukaryota</taxon>
        <taxon>Metazoa</taxon>
        <taxon>Ecdysozoa</taxon>
        <taxon>Arthropoda</taxon>
        <taxon>Hexapoda</taxon>
        <taxon>Insecta</taxon>
        <taxon>Pterygota</taxon>
        <taxon>Neoptera</taxon>
        <taxon>Endopterygota</taxon>
        <taxon>Coleoptera</taxon>
        <taxon>Polyphaga</taxon>
        <taxon>Cucujiformia</taxon>
        <taxon>Chrysomeloidea</taxon>
        <taxon>Chrysomelidae</taxon>
        <taxon>Galerucinae</taxon>
        <taxon>Alticini</taxon>
        <taxon>Psylliodes</taxon>
    </lineage>
</organism>
<dbReference type="SUPFAM" id="SSF52540">
    <property type="entry name" value="P-loop containing nucleoside triphosphate hydrolases"/>
    <property type="match status" value="1"/>
</dbReference>
<evidence type="ECO:0000259" key="1">
    <source>
        <dbReference type="Pfam" id="PF21530"/>
    </source>
</evidence>